<name>A0A139A783_GONPJ</name>
<feature type="compositionally biased region" description="Basic residues" evidence="2">
    <location>
        <begin position="1227"/>
        <end position="1237"/>
    </location>
</feature>
<feature type="compositionally biased region" description="Pro residues" evidence="2">
    <location>
        <begin position="300"/>
        <end position="310"/>
    </location>
</feature>
<dbReference type="SMART" id="SM00320">
    <property type="entry name" value="WD40"/>
    <property type="match status" value="4"/>
</dbReference>
<feature type="compositionally biased region" description="Basic and acidic residues" evidence="2">
    <location>
        <begin position="160"/>
        <end position="172"/>
    </location>
</feature>
<gene>
    <name evidence="3" type="ORF">M427DRAFT_72176</name>
</gene>
<dbReference type="InterPro" id="IPR015943">
    <property type="entry name" value="WD40/YVTN_repeat-like_dom_sf"/>
</dbReference>
<dbReference type="STRING" id="1344416.A0A139A783"/>
<evidence type="ECO:0000256" key="2">
    <source>
        <dbReference type="SAM" id="MobiDB-lite"/>
    </source>
</evidence>
<evidence type="ECO:0000256" key="1">
    <source>
        <dbReference type="PROSITE-ProRule" id="PRU00221"/>
    </source>
</evidence>
<feature type="compositionally biased region" description="Polar residues" evidence="2">
    <location>
        <begin position="279"/>
        <end position="289"/>
    </location>
</feature>
<feature type="repeat" description="WD" evidence="1">
    <location>
        <begin position="742"/>
        <end position="783"/>
    </location>
</feature>
<feature type="repeat" description="WD" evidence="1">
    <location>
        <begin position="840"/>
        <end position="872"/>
    </location>
</feature>
<keyword evidence="1" id="KW-0853">WD repeat</keyword>
<dbReference type="Pfam" id="PF00400">
    <property type="entry name" value="WD40"/>
    <property type="match status" value="4"/>
</dbReference>
<organism evidence="3 4">
    <name type="scientific">Gonapodya prolifera (strain JEL478)</name>
    <name type="common">Monoblepharis prolifera</name>
    <dbReference type="NCBI Taxonomy" id="1344416"/>
    <lineage>
        <taxon>Eukaryota</taxon>
        <taxon>Fungi</taxon>
        <taxon>Fungi incertae sedis</taxon>
        <taxon>Chytridiomycota</taxon>
        <taxon>Chytridiomycota incertae sedis</taxon>
        <taxon>Monoblepharidomycetes</taxon>
        <taxon>Monoblepharidales</taxon>
        <taxon>Gonapodyaceae</taxon>
        <taxon>Gonapodya</taxon>
    </lineage>
</organism>
<feature type="region of interest" description="Disordered" evidence="2">
    <location>
        <begin position="1"/>
        <end position="367"/>
    </location>
</feature>
<dbReference type="OrthoDB" id="2096344at2759"/>
<dbReference type="SUPFAM" id="SSF50978">
    <property type="entry name" value="WD40 repeat-like"/>
    <property type="match status" value="1"/>
</dbReference>
<feature type="compositionally biased region" description="Polar residues" evidence="2">
    <location>
        <begin position="35"/>
        <end position="44"/>
    </location>
</feature>
<dbReference type="Gene3D" id="2.130.10.10">
    <property type="entry name" value="YVTN repeat-like/Quinoprotein amine dehydrogenase"/>
    <property type="match status" value="2"/>
</dbReference>
<dbReference type="InterPro" id="IPR052803">
    <property type="entry name" value="Cilium-Associated_Jouberin"/>
</dbReference>
<feature type="compositionally biased region" description="Basic residues" evidence="2">
    <location>
        <begin position="106"/>
        <end position="115"/>
    </location>
</feature>
<proteinExistence type="predicted"/>
<dbReference type="EMBL" id="KQ965790">
    <property type="protein sequence ID" value="KXS12203.1"/>
    <property type="molecule type" value="Genomic_DNA"/>
</dbReference>
<feature type="region of interest" description="Disordered" evidence="2">
    <location>
        <begin position="487"/>
        <end position="510"/>
    </location>
</feature>
<feature type="region of interest" description="Disordered" evidence="2">
    <location>
        <begin position="1223"/>
        <end position="1247"/>
    </location>
</feature>
<dbReference type="GO" id="GO:0036064">
    <property type="term" value="C:ciliary basal body"/>
    <property type="evidence" value="ECO:0007669"/>
    <property type="project" value="TreeGrafter"/>
</dbReference>
<dbReference type="InterPro" id="IPR036322">
    <property type="entry name" value="WD40_repeat_dom_sf"/>
</dbReference>
<evidence type="ECO:0000313" key="4">
    <source>
        <dbReference type="Proteomes" id="UP000070544"/>
    </source>
</evidence>
<accession>A0A139A783</accession>
<reference evidence="3 4" key="1">
    <citation type="journal article" date="2015" name="Genome Biol. Evol.">
        <title>Phylogenomic analyses indicate that early fungi evolved digesting cell walls of algal ancestors of land plants.</title>
        <authorList>
            <person name="Chang Y."/>
            <person name="Wang S."/>
            <person name="Sekimoto S."/>
            <person name="Aerts A.L."/>
            <person name="Choi C."/>
            <person name="Clum A."/>
            <person name="LaButti K.M."/>
            <person name="Lindquist E.A."/>
            <person name="Yee Ngan C."/>
            <person name="Ohm R.A."/>
            <person name="Salamov A.A."/>
            <person name="Grigoriev I.V."/>
            <person name="Spatafora J.W."/>
            <person name="Berbee M.L."/>
        </authorList>
    </citation>
    <scope>NUCLEOTIDE SEQUENCE [LARGE SCALE GENOMIC DNA]</scope>
    <source>
        <strain evidence="3 4">JEL478</strain>
    </source>
</reference>
<feature type="compositionally biased region" description="Polar residues" evidence="2">
    <location>
        <begin position="1"/>
        <end position="10"/>
    </location>
</feature>
<dbReference type="InterPro" id="IPR001680">
    <property type="entry name" value="WD40_rpt"/>
</dbReference>
<feature type="compositionally biased region" description="Basic and acidic residues" evidence="2">
    <location>
        <begin position="193"/>
        <end position="206"/>
    </location>
</feature>
<sequence length="1303" mass="142439">MTTPTPTELQNWKRDLPIVRGLASPPTAADLDTTPDAQNENPFSDTPERPRERRKRKKTRDSAGKQAMNGLSGVEGAVGITEGQGETREVDAAGGNIVGASESPRNRRSRSRRKSGQAGNVAGNAPNHEDSLPVSVDPFADTVETAAPTREGRHRRHRKNTEEVRGQVREVFGDGENGCESPRGRRKTKRGKEHPTKEGEGNDPHADSFAMIEMKEATGTRMTSASSAVDQLVPRPPVEGTPSDTPRRQRKHKHRTPSEKQDSAGTGTDKVEIELQTVEEPSNPSARQGRSSSRKRKSTEPPPPPLPAPPAIATETSSSTPIPGAFAPHAVPTPSPASAPPVTFSASPQTQPPTHPPHLFSHLHPPTTPSDFADHCVSVTVHRTDQLSLVPDIRVRTPVVRVSFIDLETGEYLRKSDPARPVSAPREGAIDYILPIVTKPFDLPSHATITPQWSEELIFNEDYLHILAHPSAAAVFEILDWDDHTPLPPGYTSPSTSSRPAEQRVKQKHEWTPLRSFPKAQARDPDVELSGWRRVAFAFLKLVGRTGPGAHGYPRANTESTVRLQLYHYRKHSAVLGDRDRICPVYPSLRPQPLLSFFPRPGRIKYPGSLFVTIKAHVAIGARRVGGRPVFATDVEVGKVGYDDMVEEWKRRVEGGGGVWRSLVGMVEKPNWRRSRGQQCKIPNRLQCTIDAGPKGCSTLAFSHQGLYLSFAALSPPSNSPIASSHPIKLYHLPSYTRVASLPGHHGPVYQLAWSHDDSLLASASADSTARVWTISESGVRQTHSFRHPGYVYTCAWHPMADWPRILFTGGWDSRVRAWRCEGADAGEVDNGSARPVGIFSGHETYVNCIAFTGDGTKMFSGDGGGMVRVWSCTVGQSAEGRREEDTPMKEPDWMAFECIKIITVARAPIRSLRMHPTNRKLLFLSASTPSEGSVLRTVDVRVHRTLTTLAGEGASHTHRDGTRLAGSAAVSVHSRSASPTLLRSRSPTATSVTTLVGGRETFADVNPTHLALVSAEFTPCGTYVVAGSTDGRVYMFNAETGYIAATYADEPQDETLEDEPVTSMRTVDDFRPPFPFFSARTSRSGKPTPVLTLSFHPLDHFLAIGGFGERQPLVVYKYEKPEGAQSREHASANAPLHSRRLSFRGLSDSDEKLQSNMTVGSCLHDTFRTHESPEESYTAMVSQTNVTSQIGRQESSQTVAHSLASTDVQAIPVEPSITSSQQKIASTKKVKRKKQSSSRDILSSQATIPEDEGSLVLADTLKQLPIPETNVTGRASDVDKRRLSLFEGKTKERIGSIDVGRP</sequence>
<keyword evidence="4" id="KW-1185">Reference proteome</keyword>
<dbReference type="PANTHER" id="PTHR44499">
    <property type="entry name" value="JOUBERIN"/>
    <property type="match status" value="1"/>
</dbReference>
<dbReference type="Proteomes" id="UP000070544">
    <property type="component" value="Unassembled WGS sequence"/>
</dbReference>
<feature type="compositionally biased region" description="Basic and acidic residues" evidence="2">
    <location>
        <begin position="501"/>
        <end position="510"/>
    </location>
</feature>
<dbReference type="GO" id="GO:0044458">
    <property type="term" value="P:motile cilium assembly"/>
    <property type="evidence" value="ECO:0007669"/>
    <property type="project" value="TreeGrafter"/>
</dbReference>
<protein>
    <submittedName>
        <fullName evidence="3">WD40 repeat-like protein</fullName>
    </submittedName>
</protein>
<evidence type="ECO:0000313" key="3">
    <source>
        <dbReference type="EMBL" id="KXS12203.1"/>
    </source>
</evidence>
<feature type="compositionally biased region" description="Low complexity" evidence="2">
    <location>
        <begin position="340"/>
        <end position="349"/>
    </location>
</feature>
<feature type="compositionally biased region" description="Polar residues" evidence="2">
    <location>
        <begin position="220"/>
        <end position="229"/>
    </location>
</feature>
<dbReference type="PROSITE" id="PS50082">
    <property type="entry name" value="WD_REPEATS_2"/>
    <property type="match status" value="2"/>
</dbReference>
<dbReference type="PANTHER" id="PTHR44499:SF1">
    <property type="entry name" value="JOUBERIN"/>
    <property type="match status" value="1"/>
</dbReference>
<dbReference type="PROSITE" id="PS50294">
    <property type="entry name" value="WD_REPEATS_REGION"/>
    <property type="match status" value="2"/>
</dbReference>